<dbReference type="InterPro" id="IPR030802">
    <property type="entry name" value="Permease_MalE"/>
</dbReference>
<feature type="transmembrane region" description="Helical" evidence="7">
    <location>
        <begin position="147"/>
        <end position="173"/>
    </location>
</feature>
<evidence type="ECO:0000256" key="5">
    <source>
        <dbReference type="ARBA" id="ARBA00022989"/>
    </source>
</evidence>
<dbReference type="STRING" id="592015.HMPREF1705_03226"/>
<evidence type="ECO:0008006" key="10">
    <source>
        <dbReference type="Google" id="ProtNLM"/>
    </source>
</evidence>
<evidence type="ECO:0000256" key="3">
    <source>
        <dbReference type="ARBA" id="ARBA00022448"/>
    </source>
</evidence>
<dbReference type="RefSeq" id="WP_057940869.1">
    <property type="nucleotide sequence ID" value="NZ_ACJX03000001.1"/>
</dbReference>
<gene>
    <name evidence="8" type="ORF">HMPREF1705_03226</name>
</gene>
<dbReference type="GO" id="GO:0043190">
    <property type="term" value="C:ATP-binding cassette (ABC) transporter complex"/>
    <property type="evidence" value="ECO:0007669"/>
    <property type="project" value="InterPro"/>
</dbReference>
<organism evidence="8 9">
    <name type="scientific">Acetomicrobium hydrogeniformans ATCC BAA-1850</name>
    <dbReference type="NCBI Taxonomy" id="592015"/>
    <lineage>
        <taxon>Bacteria</taxon>
        <taxon>Thermotogati</taxon>
        <taxon>Synergistota</taxon>
        <taxon>Synergistia</taxon>
        <taxon>Synergistales</taxon>
        <taxon>Acetomicrobiaceae</taxon>
        <taxon>Acetomicrobium</taxon>
    </lineage>
</organism>
<evidence type="ECO:0000256" key="7">
    <source>
        <dbReference type="RuleBase" id="RU362044"/>
    </source>
</evidence>
<dbReference type="GO" id="GO:0005548">
    <property type="term" value="F:phospholipid transporter activity"/>
    <property type="evidence" value="ECO:0007669"/>
    <property type="project" value="TreeGrafter"/>
</dbReference>
<keyword evidence="5 7" id="KW-1133">Transmembrane helix</keyword>
<dbReference type="Proteomes" id="UP000005273">
    <property type="component" value="Unassembled WGS sequence"/>
</dbReference>
<feature type="transmembrane region" description="Helical" evidence="7">
    <location>
        <begin position="203"/>
        <end position="221"/>
    </location>
</feature>
<evidence type="ECO:0000256" key="6">
    <source>
        <dbReference type="ARBA" id="ARBA00023136"/>
    </source>
</evidence>
<evidence type="ECO:0000256" key="2">
    <source>
        <dbReference type="ARBA" id="ARBA00007556"/>
    </source>
</evidence>
<feature type="transmembrane region" description="Helical" evidence="7">
    <location>
        <begin position="12"/>
        <end position="31"/>
    </location>
</feature>
<reference evidence="9" key="1">
    <citation type="submission" date="2012-09" db="EMBL/GenBank/DDBJ databases">
        <authorList>
            <person name="Weinstock G."/>
            <person name="Sodergren E."/>
            <person name="Clifton S."/>
            <person name="Fulton L."/>
            <person name="Fulton B."/>
            <person name="Courtney L."/>
            <person name="Fronick C."/>
            <person name="Harrison M."/>
            <person name="Strong C."/>
            <person name="Farmer C."/>
            <person name="Delehaunty K."/>
            <person name="Markovic C."/>
            <person name="Hall O."/>
            <person name="Minx P."/>
            <person name="Tomlinson C."/>
            <person name="Mitreva M."/>
            <person name="Nelson J."/>
            <person name="Hou S."/>
            <person name="Wollam A."/>
            <person name="Pepin K.H."/>
            <person name="Johnson M."/>
            <person name="Bhonagiri V."/>
            <person name="Nash W.E."/>
            <person name="Suruliraj S."/>
            <person name="Warren W."/>
            <person name="Chinwalla A."/>
            <person name="Mardis E.R."/>
            <person name="Wilson R.K."/>
        </authorList>
    </citation>
    <scope>NUCLEOTIDE SEQUENCE [LARGE SCALE GENOMIC DNA]</scope>
    <source>
        <strain evidence="9">OS1</strain>
    </source>
</reference>
<dbReference type="EMBL" id="ACJX03000001">
    <property type="protein sequence ID" value="KRT35965.1"/>
    <property type="molecule type" value="Genomic_DNA"/>
</dbReference>
<protein>
    <recommendedName>
        <fullName evidence="10">Toluene tolerance protein Ttg2B</fullName>
    </recommendedName>
</protein>
<comment type="similarity">
    <text evidence="2 7">Belongs to the MlaE permease family.</text>
</comment>
<dbReference type="InterPro" id="IPR003453">
    <property type="entry name" value="ABC_MlaE_roteobac"/>
</dbReference>
<dbReference type="Pfam" id="PF02405">
    <property type="entry name" value="MlaE"/>
    <property type="match status" value="1"/>
</dbReference>
<dbReference type="eggNOG" id="COG0767">
    <property type="taxonomic scope" value="Bacteria"/>
</dbReference>
<sequence>MVKWLETLGKAIASFLDLLGWIASLAFHVLVHLPRARVDLRSITDQMERVGVQSVFMVSVISAFTGMVMAVQTLDQFLKFGASGYIGGVIALSMIREMSPVLTGIVVAGRVGSSMAAEIGTMKVTEQLDALRAFGLDEYVFVGVPRILASLVMVPILTIFSMTVGTFGGYLYVAFRGIHPLIFKDSIKLLVNVYDINGGLLKSLVYGFVISIVACACGFRAEGGAKGVGETTTLAVVWSNMLILILNYMLSTLLFGGRV</sequence>
<dbReference type="PANTHER" id="PTHR30188">
    <property type="entry name" value="ABC TRANSPORTER PERMEASE PROTEIN-RELATED"/>
    <property type="match status" value="1"/>
</dbReference>
<evidence type="ECO:0000256" key="4">
    <source>
        <dbReference type="ARBA" id="ARBA00022692"/>
    </source>
</evidence>
<keyword evidence="3" id="KW-0813">Transport</keyword>
<keyword evidence="4 7" id="KW-0812">Transmembrane</keyword>
<evidence type="ECO:0000313" key="9">
    <source>
        <dbReference type="Proteomes" id="UP000005273"/>
    </source>
</evidence>
<feature type="transmembrane region" description="Helical" evidence="7">
    <location>
        <begin position="77"/>
        <end position="95"/>
    </location>
</feature>
<keyword evidence="9" id="KW-1185">Reference proteome</keyword>
<name>A0A0T5XC78_9BACT</name>
<accession>A0A0T5XC78</accession>
<dbReference type="NCBIfam" id="TIGR00056">
    <property type="entry name" value="MlaE family lipid ABC transporter permease subunit"/>
    <property type="match status" value="1"/>
</dbReference>
<proteinExistence type="inferred from homology"/>
<evidence type="ECO:0000256" key="1">
    <source>
        <dbReference type="ARBA" id="ARBA00004141"/>
    </source>
</evidence>
<keyword evidence="6 7" id="KW-0472">Membrane</keyword>
<dbReference type="PANTHER" id="PTHR30188:SF4">
    <property type="entry name" value="PROTEIN TRIGALACTOSYLDIACYLGLYCEROL 1, CHLOROPLASTIC"/>
    <property type="match status" value="1"/>
</dbReference>
<feature type="transmembrane region" description="Helical" evidence="7">
    <location>
        <begin position="233"/>
        <end position="255"/>
    </location>
</feature>
<comment type="caution">
    <text evidence="8">The sequence shown here is derived from an EMBL/GenBank/DDBJ whole genome shotgun (WGS) entry which is preliminary data.</text>
</comment>
<evidence type="ECO:0000313" key="8">
    <source>
        <dbReference type="EMBL" id="KRT35965.1"/>
    </source>
</evidence>
<dbReference type="AlphaFoldDB" id="A0A0T5XC78"/>
<dbReference type="OrthoDB" id="9810518at2"/>
<feature type="transmembrane region" description="Helical" evidence="7">
    <location>
        <begin position="52"/>
        <end position="71"/>
    </location>
</feature>
<comment type="subcellular location">
    <subcellularLocation>
        <location evidence="1">Membrane</location>
        <topology evidence="1">Multi-pass membrane protein</topology>
    </subcellularLocation>
</comment>